<dbReference type="GO" id="GO:0003723">
    <property type="term" value="F:RNA binding"/>
    <property type="evidence" value="ECO:0007669"/>
    <property type="project" value="InterPro"/>
</dbReference>
<dbReference type="InterPro" id="IPR020103">
    <property type="entry name" value="PsdUridine_synth_cat_dom_sf"/>
</dbReference>
<sequence>MKIVAFNKPFDVHSQFRGEDNQITLAQFIHDPALRVAGRLDRDSEGLMLLTDHGILNQHITHPKFKQYKTYIAQVEGDVSDTAIRQLQQGIELNDGITLPAKVKRINEPEWLWERHPPIRFRANIPTTWLEIQICEGRNRQDITMQGLKIIKKITQGKKDNYRGQCDALFEPLAHVLSQIQPETTLGGAAISVYLKGQQVAELYTGDANRDEAWTADHMALSYST</sequence>
<keyword evidence="2" id="KW-0413">Isomerase</keyword>
<comment type="similarity">
    <text evidence="1">Belongs to the pseudouridine synthase RsuA family.</text>
</comment>
<evidence type="ECO:0000259" key="3">
    <source>
        <dbReference type="Pfam" id="PF00849"/>
    </source>
</evidence>
<dbReference type="OrthoDB" id="10055830at2759"/>
<evidence type="ECO:0000313" key="5">
    <source>
        <dbReference type="Proteomes" id="UP000625711"/>
    </source>
</evidence>
<dbReference type="PANTHER" id="PTHR47683:SF2">
    <property type="entry name" value="RNA-BINDING S4 DOMAIN-CONTAINING PROTEIN"/>
    <property type="match status" value="1"/>
</dbReference>
<dbReference type="Gene3D" id="3.30.70.1560">
    <property type="entry name" value="Alpha-L RNA-binding motif"/>
    <property type="match status" value="1"/>
</dbReference>
<protein>
    <recommendedName>
        <fullName evidence="3">Pseudouridine synthase RsuA/RluA-like domain-containing protein</fullName>
    </recommendedName>
</protein>
<dbReference type="InterPro" id="IPR006145">
    <property type="entry name" value="PsdUridine_synth_RsuA/RluA"/>
</dbReference>
<evidence type="ECO:0000256" key="1">
    <source>
        <dbReference type="ARBA" id="ARBA00008348"/>
    </source>
</evidence>
<feature type="non-terminal residue" evidence="4">
    <location>
        <position position="1"/>
    </location>
</feature>
<dbReference type="PROSITE" id="PS01149">
    <property type="entry name" value="PSI_RSU"/>
    <property type="match status" value="1"/>
</dbReference>
<dbReference type="GO" id="GO:0006364">
    <property type="term" value="P:rRNA processing"/>
    <property type="evidence" value="ECO:0007669"/>
    <property type="project" value="UniProtKB-ARBA"/>
</dbReference>
<proteinExistence type="inferred from homology"/>
<accession>A0A834IAM3</accession>
<dbReference type="EMBL" id="JAACXV010008004">
    <property type="protein sequence ID" value="KAF7276229.1"/>
    <property type="molecule type" value="Genomic_DNA"/>
</dbReference>
<dbReference type="GO" id="GO:0009982">
    <property type="term" value="F:pseudouridine synthase activity"/>
    <property type="evidence" value="ECO:0007669"/>
    <property type="project" value="InterPro"/>
</dbReference>
<dbReference type="InterPro" id="IPR050343">
    <property type="entry name" value="RsuA_PseudoU_synthase"/>
</dbReference>
<reference evidence="4" key="1">
    <citation type="submission" date="2020-08" db="EMBL/GenBank/DDBJ databases">
        <title>Genome sequencing and assembly of the red palm weevil Rhynchophorus ferrugineus.</title>
        <authorList>
            <person name="Dias G.B."/>
            <person name="Bergman C.M."/>
            <person name="Manee M."/>
        </authorList>
    </citation>
    <scope>NUCLEOTIDE SEQUENCE</scope>
    <source>
        <strain evidence="4">AA-2017</strain>
        <tissue evidence="4">Whole larva</tissue>
    </source>
</reference>
<dbReference type="InterPro" id="IPR018496">
    <property type="entry name" value="PsdUridine_synth_RsuA/RluB_CS"/>
</dbReference>
<comment type="caution">
    <text evidence="4">The sequence shown here is derived from an EMBL/GenBank/DDBJ whole genome shotgun (WGS) entry which is preliminary data.</text>
</comment>
<dbReference type="NCBIfam" id="TIGR00093">
    <property type="entry name" value="pseudouridine synthase"/>
    <property type="match status" value="1"/>
</dbReference>
<gene>
    <name evidence="4" type="ORF">GWI33_010794</name>
</gene>
<keyword evidence="5" id="KW-1185">Reference proteome</keyword>
<dbReference type="GO" id="GO:0001522">
    <property type="term" value="P:pseudouridine synthesis"/>
    <property type="evidence" value="ECO:0007669"/>
    <property type="project" value="InterPro"/>
</dbReference>
<dbReference type="InterPro" id="IPR000748">
    <property type="entry name" value="PsdUridine_synth_RsuA/RluB/E/F"/>
</dbReference>
<dbReference type="Pfam" id="PF00849">
    <property type="entry name" value="PseudoU_synth_2"/>
    <property type="match status" value="1"/>
</dbReference>
<dbReference type="PANTHER" id="PTHR47683">
    <property type="entry name" value="PSEUDOURIDINE SYNTHASE FAMILY PROTEIN-RELATED"/>
    <property type="match status" value="1"/>
</dbReference>
<dbReference type="Gene3D" id="3.30.70.580">
    <property type="entry name" value="Pseudouridine synthase I, catalytic domain, N-terminal subdomain"/>
    <property type="match status" value="1"/>
</dbReference>
<evidence type="ECO:0000256" key="2">
    <source>
        <dbReference type="ARBA" id="ARBA00023235"/>
    </source>
</evidence>
<dbReference type="Proteomes" id="UP000625711">
    <property type="component" value="Unassembled WGS sequence"/>
</dbReference>
<organism evidence="4 5">
    <name type="scientific">Rhynchophorus ferrugineus</name>
    <name type="common">Red palm weevil</name>
    <name type="synonym">Curculio ferrugineus</name>
    <dbReference type="NCBI Taxonomy" id="354439"/>
    <lineage>
        <taxon>Eukaryota</taxon>
        <taxon>Metazoa</taxon>
        <taxon>Ecdysozoa</taxon>
        <taxon>Arthropoda</taxon>
        <taxon>Hexapoda</taxon>
        <taxon>Insecta</taxon>
        <taxon>Pterygota</taxon>
        <taxon>Neoptera</taxon>
        <taxon>Endopterygota</taxon>
        <taxon>Coleoptera</taxon>
        <taxon>Polyphaga</taxon>
        <taxon>Cucujiformia</taxon>
        <taxon>Curculionidae</taxon>
        <taxon>Dryophthorinae</taxon>
        <taxon>Rhynchophorus</taxon>
    </lineage>
</organism>
<name>A0A834IAM3_RHYFE</name>
<dbReference type="InterPro" id="IPR020094">
    <property type="entry name" value="TruA/RsuA/RluB/E/F_N"/>
</dbReference>
<feature type="domain" description="Pseudouridine synthase RsuA/RluA-like" evidence="3">
    <location>
        <begin position="3"/>
        <end position="141"/>
    </location>
</feature>
<dbReference type="SUPFAM" id="SSF55120">
    <property type="entry name" value="Pseudouridine synthase"/>
    <property type="match status" value="1"/>
</dbReference>
<evidence type="ECO:0000313" key="4">
    <source>
        <dbReference type="EMBL" id="KAF7276229.1"/>
    </source>
</evidence>
<dbReference type="InterPro" id="IPR042092">
    <property type="entry name" value="PsdUridine_s_RsuA/RluB/E/F_cat"/>
</dbReference>
<dbReference type="AlphaFoldDB" id="A0A834IAM3"/>